<dbReference type="AlphaFoldDB" id="A0A5J4Z8U2"/>
<keyword evidence="2" id="KW-1185">Reference proteome</keyword>
<sequence length="119" mass="13176">MSTQRTSKSKLRILSGNGASSRLGSPPFWHGFWRSCFDVRKSLCARQITGLYTFPQPIDFSSSNNLACTLLHEHLRGSGHPPLFDTPQGTRECLGLQILSLNASICKLLKRFPSSNSIP</sequence>
<gene>
    <name evidence="1" type="ORF">FVE85_7057</name>
</gene>
<dbReference type="Proteomes" id="UP000324585">
    <property type="component" value="Unassembled WGS sequence"/>
</dbReference>
<comment type="caution">
    <text evidence="1">The sequence shown here is derived from an EMBL/GenBank/DDBJ whole genome shotgun (WGS) entry which is preliminary data.</text>
</comment>
<evidence type="ECO:0000313" key="1">
    <source>
        <dbReference type="EMBL" id="KAA8499472.1"/>
    </source>
</evidence>
<reference evidence="2" key="1">
    <citation type="journal article" date="2019" name="Nat. Commun.">
        <title>Expansion of phycobilisome linker gene families in mesophilic red algae.</title>
        <authorList>
            <person name="Lee J."/>
            <person name="Kim D."/>
            <person name="Bhattacharya D."/>
            <person name="Yoon H.S."/>
        </authorList>
    </citation>
    <scope>NUCLEOTIDE SEQUENCE [LARGE SCALE GENOMIC DNA]</scope>
    <source>
        <strain evidence="2">CCMP 1328</strain>
    </source>
</reference>
<name>A0A5J4Z8U2_PORPP</name>
<accession>A0A5J4Z8U2</accession>
<organism evidence="1 2">
    <name type="scientific">Porphyridium purpureum</name>
    <name type="common">Red alga</name>
    <name type="synonym">Porphyridium cruentum</name>
    <dbReference type="NCBI Taxonomy" id="35688"/>
    <lineage>
        <taxon>Eukaryota</taxon>
        <taxon>Rhodophyta</taxon>
        <taxon>Bangiophyceae</taxon>
        <taxon>Porphyridiales</taxon>
        <taxon>Porphyridiaceae</taxon>
        <taxon>Porphyridium</taxon>
    </lineage>
</organism>
<dbReference type="EMBL" id="VRMN01000001">
    <property type="protein sequence ID" value="KAA8499472.1"/>
    <property type="molecule type" value="Genomic_DNA"/>
</dbReference>
<evidence type="ECO:0000313" key="2">
    <source>
        <dbReference type="Proteomes" id="UP000324585"/>
    </source>
</evidence>
<proteinExistence type="predicted"/>
<protein>
    <submittedName>
        <fullName evidence="1">Uncharacterized protein</fullName>
    </submittedName>
</protein>